<accession>A8NEQ2</accession>
<protein>
    <submittedName>
        <fullName evidence="6">WD repeat-containing protein</fullName>
    </submittedName>
</protein>
<feature type="compositionally biased region" description="Polar residues" evidence="4">
    <location>
        <begin position="1"/>
        <end position="14"/>
    </location>
</feature>
<feature type="region of interest" description="Disordered" evidence="4">
    <location>
        <begin position="372"/>
        <end position="397"/>
    </location>
</feature>
<feature type="compositionally biased region" description="Pro residues" evidence="4">
    <location>
        <begin position="537"/>
        <end position="549"/>
    </location>
</feature>
<evidence type="ECO:0000259" key="5">
    <source>
        <dbReference type="PROSITE" id="PS50897"/>
    </source>
</evidence>
<organism evidence="6 7">
    <name type="scientific">Coprinopsis cinerea (strain Okayama-7 / 130 / ATCC MYA-4618 / FGSC 9003)</name>
    <name type="common">Inky cap fungus</name>
    <name type="synonym">Hormographiella aspergillata</name>
    <dbReference type="NCBI Taxonomy" id="240176"/>
    <lineage>
        <taxon>Eukaryota</taxon>
        <taxon>Fungi</taxon>
        <taxon>Dikarya</taxon>
        <taxon>Basidiomycota</taxon>
        <taxon>Agaricomycotina</taxon>
        <taxon>Agaricomycetes</taxon>
        <taxon>Agaricomycetidae</taxon>
        <taxon>Agaricales</taxon>
        <taxon>Agaricineae</taxon>
        <taxon>Psathyrellaceae</taxon>
        <taxon>Coprinopsis</taxon>
    </lineage>
</organism>
<feature type="compositionally biased region" description="Polar residues" evidence="4">
    <location>
        <begin position="36"/>
        <end position="46"/>
    </location>
</feature>
<keyword evidence="7" id="KW-1185">Reference proteome</keyword>
<proteinExistence type="predicted"/>
<dbReference type="PROSITE" id="PS50897">
    <property type="entry name" value="CTLH"/>
    <property type="match status" value="1"/>
</dbReference>
<dbReference type="SUPFAM" id="SSF50978">
    <property type="entry name" value="WD40 repeat-like"/>
    <property type="match status" value="1"/>
</dbReference>
<dbReference type="PANTHER" id="PTHR22838:SF0">
    <property type="entry name" value="WD REPEAT-CONTAINING PROTEIN 26"/>
    <property type="match status" value="1"/>
</dbReference>
<evidence type="ECO:0000256" key="1">
    <source>
        <dbReference type="ARBA" id="ARBA00022574"/>
    </source>
</evidence>
<keyword evidence="2" id="KW-0677">Repeat</keyword>
<dbReference type="Proteomes" id="UP000001861">
    <property type="component" value="Unassembled WGS sequence"/>
</dbReference>
<dbReference type="PANTHER" id="PTHR22838">
    <property type="entry name" value="WD REPEAT PROTEIN 26-RELATED"/>
    <property type="match status" value="1"/>
</dbReference>
<dbReference type="STRING" id="240176.A8NEQ2"/>
<feature type="domain" description="CTLH" evidence="5">
    <location>
        <begin position="121"/>
        <end position="172"/>
    </location>
</feature>
<dbReference type="KEGG" id="cci:CC1G_01157"/>
<dbReference type="InterPro" id="IPR054080">
    <property type="entry name" value="TPR1-like_2nd"/>
</dbReference>
<name>A8NEQ2_COPC7</name>
<evidence type="ECO:0000313" key="6">
    <source>
        <dbReference type="EMBL" id="EAU88784.2"/>
    </source>
</evidence>
<dbReference type="HOGENOM" id="CLU_000288_57_25_1"/>
<evidence type="ECO:0000313" key="7">
    <source>
        <dbReference type="Proteomes" id="UP000001861"/>
    </source>
</evidence>
<feature type="region of interest" description="Disordered" evidence="4">
    <location>
        <begin position="537"/>
        <end position="578"/>
    </location>
</feature>
<dbReference type="PROSITE" id="PS50082">
    <property type="entry name" value="WD_REPEATS_2"/>
    <property type="match status" value="4"/>
</dbReference>
<dbReference type="Gene3D" id="2.130.10.10">
    <property type="entry name" value="YVTN repeat-like/Quinoprotein amine dehydrogenase"/>
    <property type="match status" value="2"/>
</dbReference>
<dbReference type="AlphaFoldDB" id="A8NEQ2"/>
<evidence type="ECO:0000256" key="2">
    <source>
        <dbReference type="ARBA" id="ARBA00022737"/>
    </source>
</evidence>
<feature type="repeat" description="WD" evidence="3">
    <location>
        <begin position="474"/>
        <end position="500"/>
    </location>
</feature>
<feature type="region of interest" description="Disordered" evidence="4">
    <location>
        <begin position="1"/>
        <end position="46"/>
    </location>
</feature>
<dbReference type="SMART" id="SM00320">
    <property type="entry name" value="WD40"/>
    <property type="match status" value="6"/>
</dbReference>
<dbReference type="InterPro" id="IPR006595">
    <property type="entry name" value="CTLH_C"/>
</dbReference>
<keyword evidence="1 3" id="KW-0853">WD repeat</keyword>
<dbReference type="PROSITE" id="PS50896">
    <property type="entry name" value="LISH"/>
    <property type="match status" value="1"/>
</dbReference>
<dbReference type="InterPro" id="IPR001680">
    <property type="entry name" value="WD40_rpt"/>
</dbReference>
<evidence type="ECO:0000256" key="4">
    <source>
        <dbReference type="SAM" id="MobiDB-lite"/>
    </source>
</evidence>
<comment type="caution">
    <text evidence="6">The sequence shown here is derived from an EMBL/GenBank/DDBJ whole genome shotgun (WGS) entry which is preliminary data.</text>
</comment>
<feature type="repeat" description="WD" evidence="3">
    <location>
        <begin position="300"/>
        <end position="332"/>
    </location>
</feature>
<dbReference type="GeneID" id="6009588"/>
<dbReference type="InterPro" id="IPR015943">
    <property type="entry name" value="WD40/YVTN_repeat-like_dom_sf"/>
</dbReference>
<sequence length="578" mass="62981">MRLSESTHNSILSPSPNPTVEAGPSSRGYDGVPPTNGHTNGCSYPAMTNGSSGAGGGMPKHGKVISKLNLPGTTLYEDSSILREEFVRLVVQTLRDVGYIESAATLEAESGYELEAPKVTQFRQYILDGMWLKAEEALDHLNVVDEDDLLDAKFLIKQQKYLELLEAKKTTAALHVLRNELAPLNVDSDHLHTLSSKGGFPNVTTTILNVHTDEVWNMEWSHDGRYLASAGKDKMAIIWKMGSTVESGSPQDWTAHVTIPEHPDPIGALAWSVDDTVLVTSAEHLIKMWKAKTGVCIRTLSGHSDTISSLQWLPDGSGFFSGALDRKIVHWDADGKLVDDWGTTAIRITGFCITPDGTRLVAVGMEHIYTPNGHAPDGRGQADGTGSHEASSGSSKGGNKMIVYDIKTKQILWSVRLEGELTSVKVSPNSQYALINHAPEVIYLYDIQNFRLANKYVGQQQGQHIIKSCFGGANASFIVSGSEDGNVYVWHRDSSTLLEVLSGHGQGSVNSVAWHPHNERLFASCSDDHTIRIWEAPPPETLPALPPPQHLESSAMSNGKGKGRVRQPWEDEVDNGIS</sequence>
<dbReference type="Pfam" id="PF00400">
    <property type="entry name" value="WD40"/>
    <property type="match status" value="5"/>
</dbReference>
<dbReference type="OMA" id="YEDHCCS"/>
<dbReference type="Pfam" id="PF23627">
    <property type="entry name" value="LisH_WDR26"/>
    <property type="match status" value="1"/>
</dbReference>
<dbReference type="SMART" id="SM00668">
    <property type="entry name" value="CTLH"/>
    <property type="match status" value="1"/>
</dbReference>
<dbReference type="EMBL" id="AACS02000002">
    <property type="protein sequence ID" value="EAU88784.2"/>
    <property type="molecule type" value="Genomic_DNA"/>
</dbReference>
<gene>
    <name evidence="6" type="ORF">CC1G_01157</name>
</gene>
<dbReference type="InterPro" id="IPR051350">
    <property type="entry name" value="WD_repeat-ST_regulator"/>
</dbReference>
<feature type="repeat" description="WD" evidence="3">
    <location>
        <begin position="208"/>
        <end position="241"/>
    </location>
</feature>
<dbReference type="PROSITE" id="PS50294">
    <property type="entry name" value="WD_REPEATS_REGION"/>
    <property type="match status" value="2"/>
</dbReference>
<dbReference type="eggNOG" id="KOG0293">
    <property type="taxonomic scope" value="Eukaryota"/>
</dbReference>
<reference evidence="6 7" key="1">
    <citation type="journal article" date="2010" name="Proc. Natl. Acad. Sci. U.S.A.">
        <title>Insights into evolution of multicellular fungi from the assembled chromosomes of the mushroom Coprinopsis cinerea (Coprinus cinereus).</title>
        <authorList>
            <person name="Stajich J.E."/>
            <person name="Wilke S.K."/>
            <person name="Ahren D."/>
            <person name="Au C.H."/>
            <person name="Birren B.W."/>
            <person name="Borodovsky M."/>
            <person name="Burns C."/>
            <person name="Canback B."/>
            <person name="Casselton L.A."/>
            <person name="Cheng C.K."/>
            <person name="Deng J."/>
            <person name="Dietrich F.S."/>
            <person name="Fargo D.C."/>
            <person name="Farman M.L."/>
            <person name="Gathman A.C."/>
            <person name="Goldberg J."/>
            <person name="Guigo R."/>
            <person name="Hoegger P.J."/>
            <person name="Hooker J.B."/>
            <person name="Huggins A."/>
            <person name="James T.Y."/>
            <person name="Kamada T."/>
            <person name="Kilaru S."/>
            <person name="Kodira C."/>
            <person name="Kues U."/>
            <person name="Kupfer D."/>
            <person name="Kwan H.S."/>
            <person name="Lomsadze A."/>
            <person name="Li W."/>
            <person name="Lilly W.W."/>
            <person name="Ma L.J."/>
            <person name="Mackey A.J."/>
            <person name="Manning G."/>
            <person name="Martin F."/>
            <person name="Muraguchi H."/>
            <person name="Natvig D.O."/>
            <person name="Palmerini H."/>
            <person name="Ramesh M.A."/>
            <person name="Rehmeyer C.J."/>
            <person name="Roe B.A."/>
            <person name="Shenoy N."/>
            <person name="Stanke M."/>
            <person name="Ter-Hovhannisyan V."/>
            <person name="Tunlid A."/>
            <person name="Velagapudi R."/>
            <person name="Vision T.J."/>
            <person name="Zeng Q."/>
            <person name="Zolan M.E."/>
            <person name="Pukkila P.J."/>
        </authorList>
    </citation>
    <scope>NUCLEOTIDE SEQUENCE [LARGE SCALE GENOMIC DNA]</scope>
    <source>
        <strain evidence="7">Okayama-7 / 130 / ATCC MYA-4618 / FGSC 9003</strain>
    </source>
</reference>
<dbReference type="GO" id="GO:0043161">
    <property type="term" value="P:proteasome-mediated ubiquitin-dependent protein catabolic process"/>
    <property type="evidence" value="ECO:0007669"/>
    <property type="project" value="TreeGrafter"/>
</dbReference>
<dbReference type="GO" id="GO:0034657">
    <property type="term" value="C:GID complex"/>
    <property type="evidence" value="ECO:0007669"/>
    <property type="project" value="TreeGrafter"/>
</dbReference>
<evidence type="ECO:0000256" key="3">
    <source>
        <dbReference type="PROSITE-ProRule" id="PRU00221"/>
    </source>
</evidence>
<feature type="repeat" description="WD" evidence="3">
    <location>
        <begin position="509"/>
        <end position="535"/>
    </location>
</feature>
<dbReference type="FunCoup" id="A8NEQ2">
    <property type="interactions" value="276"/>
</dbReference>
<dbReference type="Pfam" id="PF21889">
    <property type="entry name" value="TPR1-like_2nd"/>
    <property type="match status" value="1"/>
</dbReference>
<dbReference type="RefSeq" id="XP_001833095.2">
    <property type="nucleotide sequence ID" value="XM_001833043.2"/>
</dbReference>
<dbReference type="CDD" id="cd00200">
    <property type="entry name" value="WD40"/>
    <property type="match status" value="1"/>
</dbReference>
<dbReference type="InParanoid" id="A8NEQ2"/>
<dbReference type="InterPro" id="IPR036322">
    <property type="entry name" value="WD40_repeat_dom_sf"/>
</dbReference>
<dbReference type="InterPro" id="IPR006594">
    <property type="entry name" value="LisH"/>
</dbReference>
<dbReference type="VEuPathDB" id="FungiDB:CC1G_01157"/>
<dbReference type="OrthoDB" id="972532at2759"/>